<evidence type="ECO:0000256" key="6">
    <source>
        <dbReference type="SAM" id="Phobius"/>
    </source>
</evidence>
<dbReference type="Proteomes" id="UP000295375">
    <property type="component" value="Unassembled WGS sequence"/>
</dbReference>
<organism evidence="8 9">
    <name type="scientific">Permianibacter aggregans</name>
    <dbReference type="NCBI Taxonomy" id="1510150"/>
    <lineage>
        <taxon>Bacteria</taxon>
        <taxon>Pseudomonadati</taxon>
        <taxon>Pseudomonadota</taxon>
        <taxon>Gammaproteobacteria</taxon>
        <taxon>Pseudomonadales</taxon>
        <taxon>Pseudomonadaceae</taxon>
        <taxon>Permianibacter</taxon>
    </lineage>
</organism>
<keyword evidence="9" id="KW-1185">Reference proteome</keyword>
<evidence type="ECO:0000256" key="1">
    <source>
        <dbReference type="ARBA" id="ARBA00004651"/>
    </source>
</evidence>
<dbReference type="EMBL" id="SNYM01000011">
    <property type="protein sequence ID" value="TDQ47174.1"/>
    <property type="molecule type" value="Genomic_DNA"/>
</dbReference>
<evidence type="ECO:0000313" key="8">
    <source>
        <dbReference type="EMBL" id="TDQ47174.1"/>
    </source>
</evidence>
<evidence type="ECO:0000256" key="4">
    <source>
        <dbReference type="ARBA" id="ARBA00022989"/>
    </source>
</evidence>
<evidence type="ECO:0000256" key="5">
    <source>
        <dbReference type="ARBA" id="ARBA00023136"/>
    </source>
</evidence>
<dbReference type="AlphaFoldDB" id="A0A4R6UUL1"/>
<gene>
    <name evidence="8" type="ORF">EV696_111102</name>
</gene>
<dbReference type="PANTHER" id="PTHR36115:SF4">
    <property type="entry name" value="MEMBRANE PROTEIN"/>
    <property type="match status" value="1"/>
</dbReference>
<proteinExistence type="predicted"/>
<evidence type="ECO:0000259" key="7">
    <source>
        <dbReference type="Pfam" id="PF06271"/>
    </source>
</evidence>
<feature type="transmembrane region" description="Helical" evidence="6">
    <location>
        <begin position="65"/>
        <end position="86"/>
    </location>
</feature>
<dbReference type="RefSeq" id="WP_133591411.1">
    <property type="nucleotide sequence ID" value="NZ_CP037953.1"/>
</dbReference>
<feature type="domain" description="RDD" evidence="7">
    <location>
        <begin position="25"/>
        <end position="156"/>
    </location>
</feature>
<dbReference type="PANTHER" id="PTHR36115">
    <property type="entry name" value="PROLINE-RICH ANTIGEN HOMOLOG-RELATED"/>
    <property type="match status" value="1"/>
</dbReference>
<name>A0A4R6UUL1_9GAMM</name>
<comment type="caution">
    <text evidence="8">The sequence shown here is derived from an EMBL/GenBank/DDBJ whole genome shotgun (WGS) entry which is preliminary data.</text>
</comment>
<protein>
    <submittedName>
        <fullName evidence="8">Putative RDD family membrane protein YckC</fullName>
    </submittedName>
</protein>
<keyword evidence="2" id="KW-1003">Cell membrane</keyword>
<reference evidence="8 9" key="1">
    <citation type="submission" date="2019-03" db="EMBL/GenBank/DDBJ databases">
        <title>Genomic Encyclopedia of Type Strains, Phase IV (KMG-IV): sequencing the most valuable type-strain genomes for metagenomic binning, comparative biology and taxonomic classification.</title>
        <authorList>
            <person name="Goeker M."/>
        </authorList>
    </citation>
    <scope>NUCLEOTIDE SEQUENCE [LARGE SCALE GENOMIC DNA]</scope>
    <source>
        <strain evidence="8 9">DSM 103792</strain>
    </source>
</reference>
<keyword evidence="5 6" id="KW-0472">Membrane</keyword>
<evidence type="ECO:0000313" key="9">
    <source>
        <dbReference type="Proteomes" id="UP000295375"/>
    </source>
</evidence>
<feature type="transmembrane region" description="Helical" evidence="6">
    <location>
        <begin position="31"/>
        <end position="53"/>
    </location>
</feature>
<dbReference type="Pfam" id="PF06271">
    <property type="entry name" value="RDD"/>
    <property type="match status" value="1"/>
</dbReference>
<keyword evidence="4 6" id="KW-1133">Transmembrane helix</keyword>
<evidence type="ECO:0000256" key="3">
    <source>
        <dbReference type="ARBA" id="ARBA00022692"/>
    </source>
</evidence>
<keyword evidence="3 6" id="KW-0812">Transmembrane</keyword>
<evidence type="ECO:0000256" key="2">
    <source>
        <dbReference type="ARBA" id="ARBA00022475"/>
    </source>
</evidence>
<accession>A0A4R6UUL1</accession>
<dbReference type="OrthoDB" id="8612316at2"/>
<comment type="subcellular location">
    <subcellularLocation>
        <location evidence="1">Cell membrane</location>
        <topology evidence="1">Multi-pass membrane protein</topology>
    </subcellularLocation>
</comment>
<sequence length="164" mass="18606">MSINPYQVPAARLETIPESVTIELASRGERFVAALIDTAIQLIIVLPMFYLMGVFDNRSISNNPWLDEFIFIVFGFAVFVVVHGYFLHAYGQTIGKRAMKIAIVDMNNQLPPLLRLLFLRHAPVHLISLFGNLLPLLDVLFIFRQDRRCLHDLIAGTKVVQVSQ</sequence>
<dbReference type="InterPro" id="IPR051791">
    <property type="entry name" value="Pra-immunoreactive"/>
</dbReference>
<dbReference type="InterPro" id="IPR010432">
    <property type="entry name" value="RDD"/>
</dbReference>
<dbReference type="GO" id="GO:0005886">
    <property type="term" value="C:plasma membrane"/>
    <property type="evidence" value="ECO:0007669"/>
    <property type="project" value="UniProtKB-SubCell"/>
</dbReference>